<protein>
    <submittedName>
        <fullName evidence="2">Uncharacterized protein</fullName>
    </submittedName>
</protein>
<dbReference type="AlphaFoldDB" id="A0A0E9SFS0"/>
<proteinExistence type="predicted"/>
<accession>A0A0E9SFS0</accession>
<keyword evidence="1" id="KW-0732">Signal</keyword>
<name>A0A0E9SFS0_ANGAN</name>
<feature type="signal peptide" evidence="1">
    <location>
        <begin position="1"/>
        <end position="19"/>
    </location>
</feature>
<sequence length="49" mass="5602">MCFILVIIFWVSFSAYLEGNALGNLQQHSANKRKALNAARIEGKYPNRF</sequence>
<dbReference type="EMBL" id="GBXM01069244">
    <property type="protein sequence ID" value="JAH39333.1"/>
    <property type="molecule type" value="Transcribed_RNA"/>
</dbReference>
<organism evidence="2">
    <name type="scientific">Anguilla anguilla</name>
    <name type="common">European freshwater eel</name>
    <name type="synonym">Muraena anguilla</name>
    <dbReference type="NCBI Taxonomy" id="7936"/>
    <lineage>
        <taxon>Eukaryota</taxon>
        <taxon>Metazoa</taxon>
        <taxon>Chordata</taxon>
        <taxon>Craniata</taxon>
        <taxon>Vertebrata</taxon>
        <taxon>Euteleostomi</taxon>
        <taxon>Actinopterygii</taxon>
        <taxon>Neopterygii</taxon>
        <taxon>Teleostei</taxon>
        <taxon>Anguilliformes</taxon>
        <taxon>Anguillidae</taxon>
        <taxon>Anguilla</taxon>
    </lineage>
</organism>
<reference evidence="2" key="2">
    <citation type="journal article" date="2015" name="Fish Shellfish Immunol.">
        <title>Early steps in the European eel (Anguilla anguilla)-Vibrio vulnificus interaction in the gills: Role of the RtxA13 toxin.</title>
        <authorList>
            <person name="Callol A."/>
            <person name="Pajuelo D."/>
            <person name="Ebbesson L."/>
            <person name="Teles M."/>
            <person name="MacKenzie S."/>
            <person name="Amaro C."/>
        </authorList>
    </citation>
    <scope>NUCLEOTIDE SEQUENCE</scope>
</reference>
<evidence type="ECO:0000256" key="1">
    <source>
        <dbReference type="SAM" id="SignalP"/>
    </source>
</evidence>
<feature type="chain" id="PRO_5002432149" evidence="1">
    <location>
        <begin position="20"/>
        <end position="49"/>
    </location>
</feature>
<evidence type="ECO:0000313" key="2">
    <source>
        <dbReference type="EMBL" id="JAH39333.1"/>
    </source>
</evidence>
<reference evidence="2" key="1">
    <citation type="submission" date="2014-11" db="EMBL/GenBank/DDBJ databases">
        <authorList>
            <person name="Amaro Gonzalez C."/>
        </authorList>
    </citation>
    <scope>NUCLEOTIDE SEQUENCE</scope>
</reference>